<reference evidence="2" key="1">
    <citation type="journal article" date="2019" name="Int. J. Syst. Evol. Microbiol.">
        <title>The Global Catalogue of Microorganisms (GCM) 10K type strain sequencing project: providing services to taxonomists for standard genome sequencing and annotation.</title>
        <authorList>
            <consortium name="The Broad Institute Genomics Platform"/>
            <consortium name="The Broad Institute Genome Sequencing Center for Infectious Disease"/>
            <person name="Wu L."/>
            <person name="Ma J."/>
        </authorList>
    </citation>
    <scope>NUCLEOTIDE SEQUENCE [LARGE SCALE GENOMIC DNA]</scope>
    <source>
        <strain evidence="2">JCM 31486</strain>
    </source>
</reference>
<comment type="caution">
    <text evidence="1">The sequence shown here is derived from an EMBL/GenBank/DDBJ whole genome shotgun (WGS) entry which is preliminary data.</text>
</comment>
<name>A0ABW3M6F4_9PSEU</name>
<sequence>SAMLGRSRCDLPTATLALVAWAAGLDDIAEPDLTRRQMADWVERLKNMTIEPIARLVAGTEAAIAATVYGGNRA</sequence>
<feature type="non-terminal residue" evidence="1">
    <location>
        <position position="1"/>
    </location>
</feature>
<proteinExistence type="predicted"/>
<dbReference type="EMBL" id="JBHTIS010000224">
    <property type="protein sequence ID" value="MFD1045164.1"/>
    <property type="molecule type" value="Genomic_DNA"/>
</dbReference>
<accession>A0ABW3M6F4</accession>
<dbReference type="Proteomes" id="UP001597045">
    <property type="component" value="Unassembled WGS sequence"/>
</dbReference>
<organism evidence="1 2">
    <name type="scientific">Kibdelosporangium lantanae</name>
    <dbReference type="NCBI Taxonomy" id="1497396"/>
    <lineage>
        <taxon>Bacteria</taxon>
        <taxon>Bacillati</taxon>
        <taxon>Actinomycetota</taxon>
        <taxon>Actinomycetes</taxon>
        <taxon>Pseudonocardiales</taxon>
        <taxon>Pseudonocardiaceae</taxon>
        <taxon>Kibdelosporangium</taxon>
    </lineage>
</organism>
<evidence type="ECO:0000313" key="1">
    <source>
        <dbReference type="EMBL" id="MFD1045164.1"/>
    </source>
</evidence>
<keyword evidence="2" id="KW-1185">Reference proteome</keyword>
<gene>
    <name evidence="1" type="ORF">ACFQ1S_05935</name>
</gene>
<evidence type="ECO:0000313" key="2">
    <source>
        <dbReference type="Proteomes" id="UP001597045"/>
    </source>
</evidence>
<protein>
    <submittedName>
        <fullName evidence="1">GPP34 family phosphoprotein</fullName>
    </submittedName>
</protein>